<comment type="similarity">
    <text evidence="8">Belongs to the class-I aminoacyl-tRNA synthetase family. TyrS type 1 subfamily.</text>
</comment>
<evidence type="ECO:0000256" key="3">
    <source>
        <dbReference type="ARBA" id="ARBA00022840"/>
    </source>
</evidence>
<feature type="binding site" evidence="8">
    <location>
        <position position="54"/>
    </location>
    <ligand>
        <name>L-tyrosine</name>
        <dbReference type="ChEBI" id="CHEBI:58315"/>
    </ligand>
</feature>
<keyword evidence="5 8" id="KW-0648">Protein biosynthesis</keyword>
<comment type="caution">
    <text evidence="8">Lacks conserved residue(s) required for the propagation of feature annotation.</text>
</comment>
<dbReference type="GO" id="GO:0006437">
    <property type="term" value="P:tyrosyl-tRNA aminoacylation"/>
    <property type="evidence" value="ECO:0007669"/>
    <property type="project" value="UniProtKB-UniRule"/>
</dbReference>
<dbReference type="InterPro" id="IPR002305">
    <property type="entry name" value="aa-tRNA-synth_Ic"/>
</dbReference>
<keyword evidence="8" id="KW-0963">Cytoplasm</keyword>
<dbReference type="InterPro" id="IPR054608">
    <property type="entry name" value="SYY-like_C"/>
</dbReference>
<dbReference type="InterPro" id="IPR036986">
    <property type="entry name" value="S4_RNA-bd_sf"/>
</dbReference>
<evidence type="ECO:0000256" key="2">
    <source>
        <dbReference type="ARBA" id="ARBA00022741"/>
    </source>
</evidence>
<evidence type="ECO:0000256" key="1">
    <source>
        <dbReference type="ARBA" id="ARBA00022598"/>
    </source>
</evidence>
<evidence type="ECO:0000313" key="11">
    <source>
        <dbReference type="EMBL" id="QGZ95400.1"/>
    </source>
</evidence>
<dbReference type="Gene3D" id="3.40.50.620">
    <property type="entry name" value="HUPs"/>
    <property type="match status" value="1"/>
</dbReference>
<accession>A0A6I6MJN3</accession>
<keyword evidence="12" id="KW-1185">Reference proteome</keyword>
<evidence type="ECO:0000256" key="7">
    <source>
        <dbReference type="ARBA" id="ARBA00048248"/>
    </source>
</evidence>
<dbReference type="CDD" id="cd00165">
    <property type="entry name" value="S4"/>
    <property type="match status" value="1"/>
</dbReference>
<comment type="subcellular location">
    <subcellularLocation>
        <location evidence="8">Cytoplasm</location>
    </subcellularLocation>
</comment>
<dbReference type="PROSITE" id="PS50889">
    <property type="entry name" value="S4"/>
    <property type="match status" value="1"/>
</dbReference>
<comment type="subunit">
    <text evidence="8">Homodimer.</text>
</comment>
<keyword evidence="2 8" id="KW-0547">Nucleotide-binding</keyword>
<evidence type="ECO:0000256" key="5">
    <source>
        <dbReference type="ARBA" id="ARBA00022917"/>
    </source>
</evidence>
<dbReference type="Pfam" id="PF22421">
    <property type="entry name" value="SYY_C-terminal"/>
    <property type="match status" value="1"/>
</dbReference>
<feature type="binding site" evidence="8">
    <location>
        <position position="191"/>
    </location>
    <ligand>
        <name>L-tyrosine</name>
        <dbReference type="ChEBI" id="CHEBI:58315"/>
    </ligand>
</feature>
<evidence type="ECO:0000256" key="4">
    <source>
        <dbReference type="ARBA" id="ARBA00022884"/>
    </source>
</evidence>
<evidence type="ECO:0000256" key="9">
    <source>
        <dbReference type="PROSITE-ProRule" id="PRU00182"/>
    </source>
</evidence>
<dbReference type="Proteomes" id="UP000431269">
    <property type="component" value="Chromosome"/>
</dbReference>
<reference evidence="12" key="1">
    <citation type="submission" date="2019-12" db="EMBL/GenBank/DDBJ databases">
        <title>Complete genome of Terracaulis silvestris 0127_4.</title>
        <authorList>
            <person name="Vieira S."/>
            <person name="Riedel T."/>
            <person name="Sproer C."/>
            <person name="Pascual J."/>
            <person name="Boedeker C."/>
            <person name="Overmann J."/>
        </authorList>
    </citation>
    <scope>NUCLEOTIDE SEQUENCE [LARGE SCALE GENOMIC DNA]</scope>
    <source>
        <strain evidence="12">0127_4</strain>
    </source>
</reference>
<dbReference type="SUPFAM" id="SSF55174">
    <property type="entry name" value="Alpha-L RNA-binding motif"/>
    <property type="match status" value="1"/>
</dbReference>
<evidence type="ECO:0000256" key="6">
    <source>
        <dbReference type="ARBA" id="ARBA00023146"/>
    </source>
</evidence>
<dbReference type="Gene3D" id="1.10.240.10">
    <property type="entry name" value="Tyrosyl-Transfer RNA Synthetase"/>
    <property type="match status" value="1"/>
</dbReference>
<name>A0A6I6MJN3_9CAUL</name>
<dbReference type="GO" id="GO:0003723">
    <property type="term" value="F:RNA binding"/>
    <property type="evidence" value="ECO:0007669"/>
    <property type="project" value="UniProtKB-KW"/>
</dbReference>
<dbReference type="PRINTS" id="PR01040">
    <property type="entry name" value="TRNASYNTHTYR"/>
</dbReference>
<dbReference type="FunFam" id="1.10.240.10:FF:000001">
    <property type="entry name" value="Tyrosine--tRNA ligase"/>
    <property type="match status" value="1"/>
</dbReference>
<comment type="catalytic activity">
    <reaction evidence="7 8">
        <text>tRNA(Tyr) + L-tyrosine + ATP = L-tyrosyl-tRNA(Tyr) + AMP + diphosphate + H(+)</text>
        <dbReference type="Rhea" id="RHEA:10220"/>
        <dbReference type="Rhea" id="RHEA-COMP:9706"/>
        <dbReference type="Rhea" id="RHEA-COMP:9707"/>
        <dbReference type="ChEBI" id="CHEBI:15378"/>
        <dbReference type="ChEBI" id="CHEBI:30616"/>
        <dbReference type="ChEBI" id="CHEBI:33019"/>
        <dbReference type="ChEBI" id="CHEBI:58315"/>
        <dbReference type="ChEBI" id="CHEBI:78442"/>
        <dbReference type="ChEBI" id="CHEBI:78536"/>
        <dbReference type="ChEBI" id="CHEBI:456215"/>
        <dbReference type="EC" id="6.1.1.1"/>
    </reaction>
</comment>
<dbReference type="InterPro" id="IPR014729">
    <property type="entry name" value="Rossmann-like_a/b/a_fold"/>
</dbReference>
<dbReference type="InterPro" id="IPR002307">
    <property type="entry name" value="Tyr-tRNA-ligase"/>
</dbReference>
<dbReference type="InterPro" id="IPR024088">
    <property type="entry name" value="Tyr-tRNA-ligase_bac-type"/>
</dbReference>
<dbReference type="Pfam" id="PF00579">
    <property type="entry name" value="tRNA-synt_1b"/>
    <property type="match status" value="1"/>
</dbReference>
<dbReference type="EC" id="6.1.1.1" evidence="8"/>
<keyword evidence="6 8" id="KW-0030">Aminoacyl-tRNA synthetase</keyword>
<keyword evidence="3 8" id="KW-0067">ATP-binding</keyword>
<proteinExistence type="inferred from homology"/>
<dbReference type="NCBIfam" id="TIGR00234">
    <property type="entry name" value="tyrS"/>
    <property type="match status" value="1"/>
</dbReference>
<gene>
    <name evidence="8 11" type="primary">tyrS</name>
    <name evidence="11" type="ORF">DSM104635_02249</name>
</gene>
<keyword evidence="1 8" id="KW-0436">Ligase</keyword>
<feature type="domain" description="Tyrosine--tRNA ligase SYY-like C-terminal" evidence="10">
    <location>
        <begin position="344"/>
        <end position="426"/>
    </location>
</feature>
<evidence type="ECO:0000256" key="8">
    <source>
        <dbReference type="HAMAP-Rule" id="MF_02006"/>
    </source>
</evidence>
<evidence type="ECO:0000259" key="10">
    <source>
        <dbReference type="Pfam" id="PF22421"/>
    </source>
</evidence>
<dbReference type="GO" id="GO:0004831">
    <property type="term" value="F:tyrosine-tRNA ligase activity"/>
    <property type="evidence" value="ECO:0007669"/>
    <property type="project" value="UniProtKB-UniRule"/>
</dbReference>
<sequence>MHCVLHRAIRRPVMTTLADVRSDFLRAAIARGQFHQCTDLEGLDKAASAGVTGYIGFDMTAPSLHVGNLTQIMYLRRLQQAGGKPIVLLGGGTTRVGDPSGKEEMRQLLSEEQIAKNTASIKDTFSKFLTFGKGASDAILVDNAEWLMPLNYLDFLRTVGRYMSVNRMLSMDSVKLRLEREQPMSFIEFNYMILQAYDFVELKKRYGCSLQMGGSDQWGNIVNGVELGRRMESFELFGLTQPLITTASGAKMGKTAQGAVWLNADMVSPYDYWQYWRNCEDADVGRFLKIFTDLSLEEIVRLEALQGAEINDAKKVLATEATALLHGREEAEKAAGAAQATFEQGVRSDDLPTVDIPAAELNGLRVAAAFVRTGLVASNGEAKRHIAAGALRVNDVAVTDENASLSAADIVAGAIKLSLGKKKHALLKVS</sequence>
<dbReference type="KEGG" id="tsv:DSM104635_02249"/>
<dbReference type="CDD" id="cd00805">
    <property type="entry name" value="TyrRS_core"/>
    <property type="match status" value="1"/>
</dbReference>
<dbReference type="AlphaFoldDB" id="A0A6I6MJN3"/>
<dbReference type="EMBL" id="CP047045">
    <property type="protein sequence ID" value="QGZ95400.1"/>
    <property type="molecule type" value="Genomic_DNA"/>
</dbReference>
<feature type="binding site" evidence="8">
    <location>
        <position position="195"/>
    </location>
    <ligand>
        <name>L-tyrosine</name>
        <dbReference type="ChEBI" id="CHEBI:58315"/>
    </ligand>
</feature>
<dbReference type="SUPFAM" id="SSF52374">
    <property type="entry name" value="Nucleotidylyl transferase"/>
    <property type="match status" value="1"/>
</dbReference>
<dbReference type="GO" id="GO:0005829">
    <property type="term" value="C:cytosol"/>
    <property type="evidence" value="ECO:0007669"/>
    <property type="project" value="TreeGrafter"/>
</dbReference>
<comment type="function">
    <text evidence="8">Catalyzes the attachment of tyrosine to tRNA(Tyr) in a two-step reaction: tyrosine is first activated by ATP to form Tyr-AMP and then transferred to the acceptor end of tRNA(Tyr).</text>
</comment>
<dbReference type="Gene3D" id="3.10.290.10">
    <property type="entry name" value="RNA-binding S4 domain"/>
    <property type="match status" value="1"/>
</dbReference>
<dbReference type="GO" id="GO:0005524">
    <property type="term" value="F:ATP binding"/>
    <property type="evidence" value="ECO:0007669"/>
    <property type="project" value="UniProtKB-UniRule"/>
</dbReference>
<dbReference type="PANTHER" id="PTHR11766">
    <property type="entry name" value="TYROSYL-TRNA SYNTHETASE"/>
    <property type="match status" value="1"/>
</dbReference>
<feature type="binding site" evidence="8">
    <location>
        <position position="254"/>
    </location>
    <ligand>
        <name>ATP</name>
        <dbReference type="ChEBI" id="CHEBI:30616"/>
    </ligand>
</feature>
<evidence type="ECO:0000313" key="12">
    <source>
        <dbReference type="Proteomes" id="UP000431269"/>
    </source>
</evidence>
<dbReference type="HAMAP" id="MF_02006">
    <property type="entry name" value="Tyr_tRNA_synth_type1"/>
    <property type="match status" value="1"/>
</dbReference>
<feature type="short sequence motif" description="'KMSKS' region" evidence="8">
    <location>
        <begin position="251"/>
        <end position="255"/>
    </location>
</feature>
<keyword evidence="4 9" id="KW-0694">RNA-binding</keyword>
<dbReference type="InterPro" id="IPR024107">
    <property type="entry name" value="Tyr-tRNA-ligase_bac_1"/>
</dbReference>
<organism evidence="11 12">
    <name type="scientific">Terricaulis silvestris</name>
    <dbReference type="NCBI Taxonomy" id="2686094"/>
    <lineage>
        <taxon>Bacteria</taxon>
        <taxon>Pseudomonadati</taxon>
        <taxon>Pseudomonadota</taxon>
        <taxon>Alphaproteobacteria</taxon>
        <taxon>Caulobacterales</taxon>
        <taxon>Caulobacteraceae</taxon>
        <taxon>Terricaulis</taxon>
    </lineage>
</organism>
<protein>
    <recommendedName>
        <fullName evidence="8">Tyrosine--tRNA ligase</fullName>
        <ecNumber evidence="8">6.1.1.1</ecNumber>
    </recommendedName>
    <alternativeName>
        <fullName evidence="8">Tyrosyl-tRNA synthetase</fullName>
        <shortName evidence="8">TyrRS</shortName>
    </alternativeName>
</protein>
<dbReference type="PANTHER" id="PTHR11766:SF0">
    <property type="entry name" value="TYROSINE--TRNA LIGASE, MITOCHONDRIAL"/>
    <property type="match status" value="1"/>
</dbReference>